<keyword evidence="7" id="KW-1185">Reference proteome</keyword>
<comment type="cofactor">
    <cofactor evidence="1">
        <name>Mg(2+)</name>
        <dbReference type="ChEBI" id="CHEBI:18420"/>
    </cofactor>
</comment>
<comment type="similarity">
    <text evidence="2 4">Belongs to the Nudix hydrolase family.</text>
</comment>
<evidence type="ECO:0000256" key="4">
    <source>
        <dbReference type="RuleBase" id="RU003476"/>
    </source>
</evidence>
<dbReference type="PROSITE" id="PS51462">
    <property type="entry name" value="NUDIX"/>
    <property type="match status" value="1"/>
</dbReference>
<dbReference type="InterPro" id="IPR020084">
    <property type="entry name" value="NUDIX_hydrolase_CS"/>
</dbReference>
<proteinExistence type="inferred from homology"/>
<evidence type="ECO:0000256" key="2">
    <source>
        <dbReference type="ARBA" id="ARBA00005582"/>
    </source>
</evidence>
<dbReference type="InterPro" id="IPR000086">
    <property type="entry name" value="NUDIX_hydrolase_dom"/>
</dbReference>
<dbReference type="Proteomes" id="UP000642748">
    <property type="component" value="Unassembled WGS sequence"/>
</dbReference>
<dbReference type="SUPFAM" id="SSF55811">
    <property type="entry name" value="Nudix"/>
    <property type="match status" value="1"/>
</dbReference>
<name>A0A8J3VU34_9ACTN</name>
<dbReference type="Pfam" id="PF00293">
    <property type="entry name" value="NUDIX"/>
    <property type="match status" value="1"/>
</dbReference>
<dbReference type="GO" id="GO:0016787">
    <property type="term" value="F:hydrolase activity"/>
    <property type="evidence" value="ECO:0007669"/>
    <property type="project" value="UniProtKB-KW"/>
</dbReference>
<dbReference type="AlphaFoldDB" id="A0A8J3VU34"/>
<accession>A0A8J3VU34</accession>
<organism evidence="6 7">
    <name type="scientific">Rugosimonospora africana</name>
    <dbReference type="NCBI Taxonomy" id="556532"/>
    <lineage>
        <taxon>Bacteria</taxon>
        <taxon>Bacillati</taxon>
        <taxon>Actinomycetota</taxon>
        <taxon>Actinomycetes</taxon>
        <taxon>Micromonosporales</taxon>
        <taxon>Micromonosporaceae</taxon>
        <taxon>Rugosimonospora</taxon>
    </lineage>
</organism>
<keyword evidence="3 4" id="KW-0378">Hydrolase</keyword>
<dbReference type="PROSITE" id="PS00893">
    <property type="entry name" value="NUDIX_BOX"/>
    <property type="match status" value="1"/>
</dbReference>
<dbReference type="PANTHER" id="PTHR43046">
    <property type="entry name" value="GDP-MANNOSE MANNOSYL HYDROLASE"/>
    <property type="match status" value="1"/>
</dbReference>
<protein>
    <submittedName>
        <fullName evidence="6">Putative MutT/NUDIX-like protein</fullName>
    </submittedName>
</protein>
<dbReference type="EMBL" id="BONZ01000073">
    <property type="protein sequence ID" value="GIH18805.1"/>
    <property type="molecule type" value="Genomic_DNA"/>
</dbReference>
<evidence type="ECO:0000313" key="6">
    <source>
        <dbReference type="EMBL" id="GIH18805.1"/>
    </source>
</evidence>
<dbReference type="InterPro" id="IPR020476">
    <property type="entry name" value="Nudix_hydrolase"/>
</dbReference>
<gene>
    <name evidence="6" type="ORF">Raf01_69770</name>
</gene>
<sequence>MGRTDYYRDPDAPAPNLLVPGASAIVTDEAGRLVLHRRSDNGLWALPGGDMELGESVAGTVVREVKEETGLDVEPWYVVGVYSDPEHVFAYDDGHVRQEYSVCVACRLIGGELAISDESTELGVFTAEEVEGLAMHERIRVRIRDFLAGERGAVH</sequence>
<evidence type="ECO:0000256" key="3">
    <source>
        <dbReference type="ARBA" id="ARBA00022801"/>
    </source>
</evidence>
<evidence type="ECO:0000256" key="1">
    <source>
        <dbReference type="ARBA" id="ARBA00001946"/>
    </source>
</evidence>
<dbReference type="RefSeq" id="WP_203922305.1">
    <property type="nucleotide sequence ID" value="NZ_BONZ01000073.1"/>
</dbReference>
<dbReference type="InterPro" id="IPR015797">
    <property type="entry name" value="NUDIX_hydrolase-like_dom_sf"/>
</dbReference>
<dbReference type="PRINTS" id="PR00502">
    <property type="entry name" value="NUDIXFAMILY"/>
</dbReference>
<evidence type="ECO:0000259" key="5">
    <source>
        <dbReference type="PROSITE" id="PS51462"/>
    </source>
</evidence>
<comment type="caution">
    <text evidence="6">The sequence shown here is derived from an EMBL/GenBank/DDBJ whole genome shotgun (WGS) entry which is preliminary data.</text>
</comment>
<feature type="domain" description="Nudix hydrolase" evidence="5">
    <location>
        <begin position="17"/>
        <end position="147"/>
    </location>
</feature>
<evidence type="ECO:0000313" key="7">
    <source>
        <dbReference type="Proteomes" id="UP000642748"/>
    </source>
</evidence>
<dbReference type="Gene3D" id="3.90.79.10">
    <property type="entry name" value="Nucleoside Triphosphate Pyrophosphohydrolase"/>
    <property type="match status" value="1"/>
</dbReference>
<dbReference type="PANTHER" id="PTHR43046:SF16">
    <property type="entry name" value="ADP-RIBOSE PYROPHOSPHATASE YJHB-RELATED"/>
    <property type="match status" value="1"/>
</dbReference>
<reference evidence="6" key="1">
    <citation type="submission" date="2021-01" db="EMBL/GenBank/DDBJ databases">
        <title>Whole genome shotgun sequence of Rugosimonospora africana NBRC 104875.</title>
        <authorList>
            <person name="Komaki H."/>
            <person name="Tamura T."/>
        </authorList>
    </citation>
    <scope>NUCLEOTIDE SEQUENCE</scope>
    <source>
        <strain evidence="6">NBRC 104875</strain>
    </source>
</reference>